<feature type="transmembrane region" description="Helical" evidence="1">
    <location>
        <begin position="120"/>
        <end position="143"/>
    </location>
</feature>
<gene>
    <name evidence="3" type="ORF">A0O21_04495</name>
</gene>
<sequence>MIYLFLSCFVLFISVSVWERRTIWLGILFCLMLVSAFASLLPFIQYPSLWFYWIFLPVILLLSVGPLGFALLCLYKSFQLLYKEGRRWSNFLSFALGLGGLLIIFSYSHTETADYIQHRSWLLAVYTAFMLLVLYFTVQLIFFTTASVLNFSFTFVQRADYVLVLGAGLLGDRVTPLLASRIDKGISVYQKNPGSKLIMSGGQGSDESVSEAEAMRSYALKQGVPPQDIIVEKQSRNTRENIRFSKALIKDGAPVAIVTSYYHLFRALTLARQEKLKSFGYGAKTRFYFALNAFIREFIGYLMQTKKWQLLTFLILACCYCIFRYLFN</sequence>
<dbReference type="PANTHER" id="PTHR30336:SF4">
    <property type="entry name" value="ENVELOPE BIOGENESIS FACTOR ELYC"/>
    <property type="match status" value="1"/>
</dbReference>
<proteinExistence type="predicted"/>
<keyword evidence="1" id="KW-1133">Transmembrane helix</keyword>
<name>A0A172Q773_9STRE</name>
<dbReference type="RefSeq" id="WP_067061950.1">
    <property type="nucleotide sequence ID" value="NZ_CP014699.1"/>
</dbReference>
<feature type="transmembrane region" description="Helical" evidence="1">
    <location>
        <begin position="23"/>
        <end position="44"/>
    </location>
</feature>
<dbReference type="STRING" id="1811193.A0O21_04495"/>
<evidence type="ECO:0000313" key="3">
    <source>
        <dbReference type="EMBL" id="AND79339.1"/>
    </source>
</evidence>
<feature type="transmembrane region" description="Helical" evidence="1">
    <location>
        <begin position="87"/>
        <end position="108"/>
    </location>
</feature>
<reference evidence="4" key="2">
    <citation type="submission" date="2016-03" db="EMBL/GenBank/DDBJ databases">
        <title>Streptococcus antelopensis sp. nov., isolated from the feces of the Tibetan antelope (Pantholops hodgsonii) in Hoh Xil National Nature Reserve, Qinghai, China.</title>
        <authorList>
            <person name="Bai X."/>
        </authorList>
    </citation>
    <scope>NUCLEOTIDE SEQUENCE [LARGE SCALE GENOMIC DNA]</scope>
    <source>
        <strain evidence="4">TA 26</strain>
    </source>
</reference>
<feature type="transmembrane region" description="Helical" evidence="1">
    <location>
        <begin position="50"/>
        <end position="75"/>
    </location>
</feature>
<protein>
    <recommendedName>
        <fullName evidence="2">DUF218 domain-containing protein</fullName>
    </recommendedName>
</protein>
<dbReference type="Gene3D" id="3.40.50.620">
    <property type="entry name" value="HUPs"/>
    <property type="match status" value="1"/>
</dbReference>
<dbReference type="GO" id="GO:0005886">
    <property type="term" value="C:plasma membrane"/>
    <property type="evidence" value="ECO:0007669"/>
    <property type="project" value="TreeGrafter"/>
</dbReference>
<keyword evidence="1" id="KW-0812">Transmembrane</keyword>
<feature type="domain" description="DUF218" evidence="2">
    <location>
        <begin position="160"/>
        <end position="300"/>
    </location>
</feature>
<dbReference type="InterPro" id="IPR003848">
    <property type="entry name" value="DUF218"/>
</dbReference>
<reference evidence="3 4" key="1">
    <citation type="journal article" date="2016" name="Int. J. Syst. Evol. Microbiol.">
        <title>Streptococcuspantholopis sp. nov., isolated from faeces of the Tibetan antelope (Pantholops hodgsonii).</title>
        <authorList>
            <person name="Bai X."/>
            <person name="Xiong Y."/>
            <person name="Lu S."/>
            <person name="Jin D."/>
            <person name="Lai X."/>
            <person name="Yang J."/>
            <person name="Niu L."/>
            <person name="Hu S."/>
            <person name="Meng X."/>
            <person name="Pu J."/>
            <person name="Ye C."/>
            <person name="Xu J."/>
        </authorList>
    </citation>
    <scope>NUCLEOTIDE SEQUENCE [LARGE SCALE GENOMIC DNA]</scope>
    <source>
        <strain evidence="3 4">TA 26</strain>
    </source>
</reference>
<feature type="transmembrane region" description="Helical" evidence="1">
    <location>
        <begin position="308"/>
        <end position="327"/>
    </location>
</feature>
<keyword evidence="1" id="KW-0472">Membrane</keyword>
<accession>A0A172Q773</accession>
<dbReference type="GO" id="GO:0043164">
    <property type="term" value="P:Gram-negative-bacterium-type cell wall biogenesis"/>
    <property type="evidence" value="ECO:0007669"/>
    <property type="project" value="TreeGrafter"/>
</dbReference>
<dbReference type="InterPro" id="IPR051599">
    <property type="entry name" value="Cell_Envelope_Assoc"/>
</dbReference>
<dbReference type="GO" id="GO:0000270">
    <property type="term" value="P:peptidoglycan metabolic process"/>
    <property type="evidence" value="ECO:0007669"/>
    <property type="project" value="TreeGrafter"/>
</dbReference>
<dbReference type="AlphaFoldDB" id="A0A172Q773"/>
<dbReference type="CDD" id="cd06259">
    <property type="entry name" value="YdcF-like"/>
    <property type="match status" value="1"/>
</dbReference>
<dbReference type="PANTHER" id="PTHR30336">
    <property type="entry name" value="INNER MEMBRANE PROTEIN, PROBABLE PERMEASE"/>
    <property type="match status" value="1"/>
</dbReference>
<organism evidence="3 4">
    <name type="scientific">Streptococcus pantholopis</name>
    <dbReference type="NCBI Taxonomy" id="1811193"/>
    <lineage>
        <taxon>Bacteria</taxon>
        <taxon>Bacillati</taxon>
        <taxon>Bacillota</taxon>
        <taxon>Bacilli</taxon>
        <taxon>Lactobacillales</taxon>
        <taxon>Streptococcaceae</taxon>
        <taxon>Streptococcus</taxon>
    </lineage>
</organism>
<evidence type="ECO:0000313" key="4">
    <source>
        <dbReference type="Proteomes" id="UP000077317"/>
    </source>
</evidence>
<evidence type="ECO:0000256" key="1">
    <source>
        <dbReference type="SAM" id="Phobius"/>
    </source>
</evidence>
<dbReference type="OrthoDB" id="9782395at2"/>
<evidence type="ECO:0000259" key="2">
    <source>
        <dbReference type="Pfam" id="PF02698"/>
    </source>
</evidence>
<dbReference type="EMBL" id="CP014699">
    <property type="protein sequence ID" value="AND79339.1"/>
    <property type="molecule type" value="Genomic_DNA"/>
</dbReference>
<dbReference type="Proteomes" id="UP000077317">
    <property type="component" value="Chromosome"/>
</dbReference>
<dbReference type="KEGG" id="spat:A0O21_04495"/>
<dbReference type="Pfam" id="PF02698">
    <property type="entry name" value="DUF218"/>
    <property type="match status" value="1"/>
</dbReference>
<keyword evidence="4" id="KW-1185">Reference proteome</keyword>
<dbReference type="InterPro" id="IPR014729">
    <property type="entry name" value="Rossmann-like_a/b/a_fold"/>
</dbReference>